<comment type="caution">
    <text evidence="2">The sequence shown here is derived from an EMBL/GenBank/DDBJ whole genome shotgun (WGS) entry which is preliminary data.</text>
</comment>
<keyword evidence="3" id="KW-1185">Reference proteome</keyword>
<accession>A0ABX2LXR2</accession>
<keyword evidence="1" id="KW-0732">Signal</keyword>
<organism evidence="2 3">
    <name type="scientific">Herbaspirillum robiniae</name>
    <dbReference type="NCBI Taxonomy" id="2014887"/>
    <lineage>
        <taxon>Bacteria</taxon>
        <taxon>Pseudomonadati</taxon>
        <taxon>Pseudomonadota</taxon>
        <taxon>Betaproteobacteria</taxon>
        <taxon>Burkholderiales</taxon>
        <taxon>Oxalobacteraceae</taxon>
        <taxon>Herbaspirillum</taxon>
    </lineage>
</organism>
<sequence>MNHIKFFSRTVLTALLILPNFVAAQEVDCASDAIKELRLGGGFLMLSSQLAKATTTYRNLQANLGEQKANTLIVPELIESVKKYQNQWDTNLAQAWAPLMTCDEFKSLSTYKQQSPYARKFVSLNDKAGAAMQAQSQPLLNTAVSEALARAWTKAQSNENQ</sequence>
<dbReference type="EMBL" id="JABFMT010000008">
    <property type="protein sequence ID" value="NUU01975.1"/>
    <property type="molecule type" value="Genomic_DNA"/>
</dbReference>
<feature type="chain" id="PRO_5045618478" evidence="1">
    <location>
        <begin position="25"/>
        <end position="161"/>
    </location>
</feature>
<protein>
    <submittedName>
        <fullName evidence="2">Uncharacterized protein</fullName>
    </submittedName>
</protein>
<evidence type="ECO:0000256" key="1">
    <source>
        <dbReference type="SAM" id="SignalP"/>
    </source>
</evidence>
<reference evidence="2 3" key="1">
    <citation type="journal article" date="2020" name="Front. Plant Sci.">
        <title>Isolation of Rhizosphere Bacteria That Improve Quality and Water Stress Tolerance in Greenhouse Ornamentals.</title>
        <authorList>
            <person name="Nordstedt N.P."/>
            <person name="Jones M.L."/>
        </authorList>
    </citation>
    <scope>NUCLEOTIDE SEQUENCE [LARGE SCALE GENOMIC DNA]</scope>
    <source>
        <strain evidence="2 3">C6C2</strain>
    </source>
</reference>
<feature type="signal peptide" evidence="1">
    <location>
        <begin position="1"/>
        <end position="24"/>
    </location>
</feature>
<name>A0ABX2LXR2_9BURK</name>
<dbReference type="Proteomes" id="UP000536746">
    <property type="component" value="Unassembled WGS sequence"/>
</dbReference>
<dbReference type="RefSeq" id="WP_175354638.1">
    <property type="nucleotide sequence ID" value="NZ_JABFMT010000008.1"/>
</dbReference>
<proteinExistence type="predicted"/>
<gene>
    <name evidence="2" type="ORF">HNO84_10215</name>
</gene>
<evidence type="ECO:0000313" key="2">
    <source>
        <dbReference type="EMBL" id="NUU01975.1"/>
    </source>
</evidence>
<evidence type="ECO:0000313" key="3">
    <source>
        <dbReference type="Proteomes" id="UP000536746"/>
    </source>
</evidence>